<dbReference type="PANTHER" id="PTHR47938:SF35">
    <property type="entry name" value="PENTATRICOPEPTIDE REPEAT-CONTAINING PROTEIN 4, MITOCHONDRIAL-RELATED"/>
    <property type="match status" value="1"/>
</dbReference>
<gene>
    <name evidence="5" type="primary">LOC111451767</name>
</gene>
<dbReference type="SMR" id="A0A6J1G8C6"/>
<dbReference type="AlphaFoldDB" id="A0A6J1G8C6"/>
<feature type="repeat" description="PPR" evidence="3">
    <location>
        <begin position="337"/>
        <end position="371"/>
    </location>
</feature>
<evidence type="ECO:0000256" key="1">
    <source>
        <dbReference type="ARBA" id="ARBA00007626"/>
    </source>
</evidence>
<dbReference type="GeneID" id="111451767"/>
<feature type="repeat" description="PPR" evidence="3">
    <location>
        <begin position="560"/>
        <end position="594"/>
    </location>
</feature>
<feature type="repeat" description="PPR" evidence="3">
    <location>
        <begin position="302"/>
        <end position="336"/>
    </location>
</feature>
<feature type="repeat" description="PPR" evidence="3">
    <location>
        <begin position="232"/>
        <end position="266"/>
    </location>
</feature>
<feature type="repeat" description="PPR" evidence="3">
    <location>
        <begin position="407"/>
        <end position="441"/>
    </location>
</feature>
<proteinExistence type="inferred from homology"/>
<accession>A0A6J1G8C6</accession>
<dbReference type="KEGG" id="cmos:111451767"/>
<dbReference type="InterPro" id="IPR002885">
    <property type="entry name" value="PPR_rpt"/>
</dbReference>
<feature type="repeat" description="PPR" evidence="3">
    <location>
        <begin position="442"/>
        <end position="476"/>
    </location>
</feature>
<keyword evidence="2" id="KW-0677">Repeat</keyword>
<dbReference type="GO" id="GO:0003729">
    <property type="term" value="F:mRNA binding"/>
    <property type="evidence" value="ECO:0007669"/>
    <property type="project" value="TreeGrafter"/>
</dbReference>
<dbReference type="Pfam" id="PF01535">
    <property type="entry name" value="PPR"/>
    <property type="match status" value="4"/>
</dbReference>
<feature type="repeat" description="PPR" evidence="3">
    <location>
        <begin position="127"/>
        <end position="161"/>
    </location>
</feature>
<dbReference type="PANTHER" id="PTHR47938">
    <property type="entry name" value="RESPIRATORY COMPLEX I CHAPERONE (CIA84), PUTATIVE (AFU_ORTHOLOGUE AFUA_2G06020)-RELATED"/>
    <property type="match status" value="1"/>
</dbReference>
<dbReference type="NCBIfam" id="TIGR00756">
    <property type="entry name" value="PPR"/>
    <property type="match status" value="11"/>
</dbReference>
<dbReference type="InterPro" id="IPR011990">
    <property type="entry name" value="TPR-like_helical_dom_sf"/>
</dbReference>
<feature type="repeat" description="PPR" evidence="3">
    <location>
        <begin position="525"/>
        <end position="559"/>
    </location>
</feature>
<keyword evidence="4" id="KW-1185">Reference proteome</keyword>
<evidence type="ECO:0000313" key="5">
    <source>
        <dbReference type="RefSeq" id="XP_022948073.1"/>
    </source>
</evidence>
<comment type="similarity">
    <text evidence="1">Belongs to the PPR family. P subfamily.</text>
</comment>
<feature type="repeat" description="PPR" evidence="3">
    <location>
        <begin position="267"/>
        <end position="301"/>
    </location>
</feature>
<dbReference type="Pfam" id="PF13041">
    <property type="entry name" value="PPR_2"/>
    <property type="match status" value="5"/>
</dbReference>
<feature type="repeat" description="PPR" evidence="3">
    <location>
        <begin position="372"/>
        <end position="406"/>
    </location>
</feature>
<dbReference type="Gene3D" id="1.25.40.10">
    <property type="entry name" value="Tetratricopeptide repeat domain"/>
    <property type="match status" value="6"/>
</dbReference>
<evidence type="ECO:0000256" key="3">
    <source>
        <dbReference type="PROSITE-ProRule" id="PRU00708"/>
    </source>
</evidence>
<dbReference type="Proteomes" id="UP000504609">
    <property type="component" value="Unplaced"/>
</dbReference>
<protein>
    <submittedName>
        <fullName evidence="5">Pentatricopeptide repeat-containing protein At1g79540</fullName>
    </submittedName>
</protein>
<reference evidence="5" key="1">
    <citation type="submission" date="2025-08" db="UniProtKB">
        <authorList>
            <consortium name="RefSeq"/>
        </authorList>
    </citation>
    <scope>IDENTIFICATION</scope>
    <source>
        <tissue evidence="5">Young leaves</tissue>
    </source>
</reference>
<feature type="repeat" description="PPR" evidence="3">
    <location>
        <begin position="197"/>
        <end position="231"/>
    </location>
</feature>
<organism evidence="4 5">
    <name type="scientific">Cucurbita moschata</name>
    <name type="common">Winter crookneck squash</name>
    <name type="synonym">Cucurbita pepo var. moschata</name>
    <dbReference type="NCBI Taxonomy" id="3662"/>
    <lineage>
        <taxon>Eukaryota</taxon>
        <taxon>Viridiplantae</taxon>
        <taxon>Streptophyta</taxon>
        <taxon>Embryophyta</taxon>
        <taxon>Tracheophyta</taxon>
        <taxon>Spermatophyta</taxon>
        <taxon>Magnoliopsida</taxon>
        <taxon>eudicotyledons</taxon>
        <taxon>Gunneridae</taxon>
        <taxon>Pentapetalae</taxon>
        <taxon>rosids</taxon>
        <taxon>fabids</taxon>
        <taxon>Cucurbitales</taxon>
        <taxon>Cucurbitaceae</taxon>
        <taxon>Cucurbiteae</taxon>
        <taxon>Cucurbita</taxon>
    </lineage>
</organism>
<evidence type="ECO:0000313" key="4">
    <source>
        <dbReference type="Proteomes" id="UP000504609"/>
    </source>
</evidence>
<dbReference type="SUPFAM" id="SSF81901">
    <property type="entry name" value="HCP-like"/>
    <property type="match status" value="1"/>
</dbReference>
<evidence type="ECO:0000256" key="2">
    <source>
        <dbReference type="ARBA" id="ARBA00022737"/>
    </source>
</evidence>
<name>A0A6J1G8C6_CUCMO</name>
<sequence length="816" mass="93098">MKRRSTFLRPVVTYLVPKPPWFHLFHTSTDPIATSNEVSTIIETVDPIEDALEIIAPHLSSDVITSVIQEQPNARLGFRLFIWSLRRRHLCCSASQNLIIDRLVKDNAFELYWKTLQELKDSSTEISSDAFSVLIEAYSKAGMAEKAVQSFGMMKDFECKPNIYAYNLILHVLVRREAFLLALAVYNQMLKCNLNPNVVTYSILIHGFCKTSKTQEALVLFDEMTDRDVLPNEITYSIILSGLCQAKKIDDAQRLFIKMRASGCSPDVITYNVLLNGFCKLGYFDEAFALLKSFEKDGHILGVKGYSCLIDGLFRARRYDEAHMWYQKFSRKNVEPDVILYTIMIQGLCQEGRVNEALALLDEMTERGFSPDTTCYNAVIRGFCDMGLLDKAQSLRLEISNHDCFPNNHTYSILICGMCKNGLIDEAQHVFNEMEKLGCLPSVVTFNSLIDGFCKAGKLKEAHLLFYKMEIGRKPSLFLRLSQGANKLLGTVDLQVMLEQLCESGLIHKAYKLLMQLVESGVFPDIRTYNILINGFCKTNNIDGAFKLFKDMQLKGRLPDSVTYGTLIDGLHRVGRDEDALGIFEQMVKDGCKPEPSVYKSIMTWSCRRKKVSLTFSVWMKYLRNFRGWKDEKVKVVEESFDKGDLEKAISRIIEMDLNSKDFELAPYTIFLIGLCQAGRVSEAFAIFSVLKDFKRIISSASCVMLIGGLCVEGKLDLAVEVFLYTLETGTMLMPRICNQLLRHLLHLEDRKDHAFVLIRRMEAFGYDMNAYLHHSTKSLLHDHWKSLKAKARHEQRLTNSQQRLINATFPMVESN</sequence>
<feature type="repeat" description="PPR" evidence="3">
    <location>
        <begin position="162"/>
        <end position="196"/>
    </location>
</feature>
<dbReference type="PROSITE" id="PS51375">
    <property type="entry name" value="PPR"/>
    <property type="match status" value="12"/>
</dbReference>
<dbReference type="RefSeq" id="XP_022948073.1">
    <property type="nucleotide sequence ID" value="XM_023092305.1"/>
</dbReference>